<dbReference type="Pfam" id="PF03705">
    <property type="entry name" value="CheR_N"/>
    <property type="match status" value="1"/>
</dbReference>
<dbReference type="HOGENOM" id="CLU_025854_0_0_7"/>
<dbReference type="RefSeq" id="WP_012647352.1">
    <property type="nucleotide sequence ID" value="NC_011979.1"/>
</dbReference>
<keyword evidence="8" id="KW-1185">Reference proteome</keyword>
<evidence type="ECO:0000313" key="8">
    <source>
        <dbReference type="Proteomes" id="UP000007721"/>
    </source>
</evidence>
<dbReference type="PROSITE" id="PS50123">
    <property type="entry name" value="CHER"/>
    <property type="match status" value="1"/>
</dbReference>
<dbReference type="SUPFAM" id="SSF53335">
    <property type="entry name" value="S-adenosyl-L-methionine-dependent methyltransferases"/>
    <property type="match status" value="1"/>
</dbReference>
<dbReference type="GO" id="GO:0032259">
    <property type="term" value="P:methylation"/>
    <property type="evidence" value="ECO:0007669"/>
    <property type="project" value="UniProtKB-KW"/>
</dbReference>
<dbReference type="Gene3D" id="1.10.155.10">
    <property type="entry name" value="Chemotaxis receptor methyltransferase CheR, N-terminal domain"/>
    <property type="match status" value="1"/>
</dbReference>
<comment type="catalytic activity">
    <reaction evidence="1">
        <text>L-glutamyl-[protein] + S-adenosyl-L-methionine = [protein]-L-glutamate 5-O-methyl ester + S-adenosyl-L-homocysteine</text>
        <dbReference type="Rhea" id="RHEA:24452"/>
        <dbReference type="Rhea" id="RHEA-COMP:10208"/>
        <dbReference type="Rhea" id="RHEA-COMP:10311"/>
        <dbReference type="ChEBI" id="CHEBI:29973"/>
        <dbReference type="ChEBI" id="CHEBI:57856"/>
        <dbReference type="ChEBI" id="CHEBI:59789"/>
        <dbReference type="ChEBI" id="CHEBI:82795"/>
        <dbReference type="EC" id="2.1.1.80"/>
    </reaction>
</comment>
<name>B9M9Q1_GEODF</name>
<sequence>MDHASDAALNGRQSLSTKDFNRLSQFIYDELGIKMPPAKKTMLEARLQKRLRTLDISSFSDYCEYLFSSEGMEEEMVQMTDLVTTNKTDFFREPEHFDYLLNRVLPEWENKHRGKKLMVWSAGCSSGEEPYTLAMVLSEFGEACPGFRFEILATDISSRVLEKARLAIYEEERVIPVPMALKKKYLLRGKDKNNPRVRIIPALRDKVHFRRLNFMDGDFGMREQLDIIFCRNVIIYFDRQTQERLLNHFYMHMAQGSHIFMGHSETLNGLNVPLTAVHPTVYRKLR</sequence>
<dbReference type="STRING" id="316067.Geob_2269"/>
<feature type="domain" description="CheR-type methyltransferase" evidence="6">
    <location>
        <begin position="8"/>
        <end position="286"/>
    </location>
</feature>
<evidence type="ECO:0000256" key="2">
    <source>
        <dbReference type="ARBA" id="ARBA00012534"/>
    </source>
</evidence>
<dbReference type="eggNOG" id="COG1352">
    <property type="taxonomic scope" value="Bacteria"/>
</dbReference>
<dbReference type="SUPFAM" id="SSF47757">
    <property type="entry name" value="Chemotaxis receptor methyltransferase CheR, N-terminal domain"/>
    <property type="match status" value="1"/>
</dbReference>
<dbReference type="InterPro" id="IPR000780">
    <property type="entry name" value="CheR_MeTrfase"/>
</dbReference>
<evidence type="ECO:0000256" key="5">
    <source>
        <dbReference type="ARBA" id="ARBA00022691"/>
    </source>
</evidence>
<dbReference type="InterPro" id="IPR036804">
    <property type="entry name" value="CheR_N_sf"/>
</dbReference>
<dbReference type="PIRSF" id="PIRSF000410">
    <property type="entry name" value="CheR"/>
    <property type="match status" value="1"/>
</dbReference>
<reference evidence="7 8" key="1">
    <citation type="submission" date="2009-01" db="EMBL/GenBank/DDBJ databases">
        <title>Complete sequence of Geobacter sp. FRC-32.</title>
        <authorList>
            <consortium name="US DOE Joint Genome Institute"/>
            <person name="Lucas S."/>
            <person name="Copeland A."/>
            <person name="Lapidus A."/>
            <person name="Glavina del Rio T."/>
            <person name="Dalin E."/>
            <person name="Tice H."/>
            <person name="Bruce D."/>
            <person name="Goodwin L."/>
            <person name="Pitluck S."/>
            <person name="Saunders E."/>
            <person name="Brettin T."/>
            <person name="Detter J.C."/>
            <person name="Han C."/>
            <person name="Larimer F."/>
            <person name="Land M."/>
            <person name="Hauser L."/>
            <person name="Kyrpides N."/>
            <person name="Ovchinnikova G."/>
            <person name="Kostka J."/>
            <person name="Richardson P."/>
        </authorList>
    </citation>
    <scope>NUCLEOTIDE SEQUENCE [LARGE SCALE GENOMIC DNA]</scope>
    <source>
        <strain evidence="8">DSM 22248 / JCM 15807 / FRC-32</strain>
    </source>
</reference>
<dbReference type="InterPro" id="IPR026024">
    <property type="entry name" value="Chemotaxis_MeTrfase_CheR"/>
</dbReference>
<dbReference type="GO" id="GO:0008983">
    <property type="term" value="F:protein-glutamate O-methyltransferase activity"/>
    <property type="evidence" value="ECO:0007669"/>
    <property type="project" value="UniProtKB-EC"/>
</dbReference>
<dbReference type="PANTHER" id="PTHR24422:SF26">
    <property type="entry name" value="CHEMOTAXIS PROTEIN METHYLTRANSFERASE"/>
    <property type="match status" value="1"/>
</dbReference>
<dbReference type="InterPro" id="IPR022642">
    <property type="entry name" value="CheR_C"/>
</dbReference>
<protein>
    <recommendedName>
        <fullName evidence="2">protein-glutamate O-methyltransferase</fullName>
        <ecNumber evidence="2">2.1.1.80</ecNumber>
    </recommendedName>
</protein>
<proteinExistence type="predicted"/>
<gene>
    <name evidence="7" type="primary">cheR34H</name>
    <name evidence="7" type="ordered locus">Geob_2269</name>
</gene>
<dbReference type="AlphaFoldDB" id="B9M9Q1"/>
<dbReference type="OrthoDB" id="9786165at2"/>
<evidence type="ECO:0000313" key="7">
    <source>
        <dbReference type="EMBL" id="ACM20623.1"/>
    </source>
</evidence>
<dbReference type="PRINTS" id="PR00996">
    <property type="entry name" value="CHERMTFRASE"/>
</dbReference>
<evidence type="ECO:0000259" key="6">
    <source>
        <dbReference type="PROSITE" id="PS50123"/>
    </source>
</evidence>
<keyword evidence="5" id="KW-0949">S-adenosyl-L-methionine</keyword>
<dbReference type="InterPro" id="IPR022641">
    <property type="entry name" value="CheR_N"/>
</dbReference>
<dbReference type="PANTHER" id="PTHR24422">
    <property type="entry name" value="CHEMOTAXIS PROTEIN METHYLTRANSFERASE"/>
    <property type="match status" value="1"/>
</dbReference>
<organism evidence="7 8">
    <name type="scientific">Geotalea daltonii (strain DSM 22248 / JCM 15807 / FRC-32)</name>
    <name type="common">Geobacter daltonii</name>
    <dbReference type="NCBI Taxonomy" id="316067"/>
    <lineage>
        <taxon>Bacteria</taxon>
        <taxon>Pseudomonadati</taxon>
        <taxon>Thermodesulfobacteriota</taxon>
        <taxon>Desulfuromonadia</taxon>
        <taxon>Geobacterales</taxon>
        <taxon>Geobacteraceae</taxon>
        <taxon>Geotalea</taxon>
    </lineage>
</organism>
<dbReference type="InterPro" id="IPR029063">
    <property type="entry name" value="SAM-dependent_MTases_sf"/>
</dbReference>
<dbReference type="Proteomes" id="UP000007721">
    <property type="component" value="Chromosome"/>
</dbReference>
<dbReference type="SMART" id="SM00138">
    <property type="entry name" value="MeTrc"/>
    <property type="match status" value="1"/>
</dbReference>
<dbReference type="KEGG" id="geo:Geob_2269"/>
<dbReference type="InterPro" id="IPR050903">
    <property type="entry name" value="Bact_Chemotaxis_MeTrfase"/>
</dbReference>
<dbReference type="Pfam" id="PF01739">
    <property type="entry name" value="CheR"/>
    <property type="match status" value="1"/>
</dbReference>
<evidence type="ECO:0000256" key="4">
    <source>
        <dbReference type="ARBA" id="ARBA00022679"/>
    </source>
</evidence>
<evidence type="ECO:0000256" key="1">
    <source>
        <dbReference type="ARBA" id="ARBA00001541"/>
    </source>
</evidence>
<accession>B9M9Q1</accession>
<dbReference type="Gene3D" id="3.40.50.150">
    <property type="entry name" value="Vaccinia Virus protein VP39"/>
    <property type="match status" value="1"/>
</dbReference>
<dbReference type="EC" id="2.1.1.80" evidence="2"/>
<dbReference type="EMBL" id="CP001390">
    <property type="protein sequence ID" value="ACM20623.1"/>
    <property type="molecule type" value="Genomic_DNA"/>
</dbReference>
<keyword evidence="3 7" id="KW-0489">Methyltransferase</keyword>
<keyword evidence="4 7" id="KW-0808">Transferase</keyword>
<evidence type="ECO:0000256" key="3">
    <source>
        <dbReference type="ARBA" id="ARBA00022603"/>
    </source>
</evidence>